<protein>
    <submittedName>
        <fullName evidence="1">Uncharacterized protein</fullName>
    </submittedName>
</protein>
<proteinExistence type="predicted"/>
<comment type="caution">
    <text evidence="1">The sequence shown here is derived from an EMBL/GenBank/DDBJ whole genome shotgun (WGS) entry which is preliminary data.</text>
</comment>
<evidence type="ECO:0000313" key="1">
    <source>
        <dbReference type="EMBL" id="GAI66812.1"/>
    </source>
</evidence>
<dbReference type="EMBL" id="BARW01004812">
    <property type="protein sequence ID" value="GAI66812.1"/>
    <property type="molecule type" value="Genomic_DNA"/>
</dbReference>
<reference evidence="1" key="1">
    <citation type="journal article" date="2014" name="Front. Microbiol.">
        <title>High frequency of phylogenetically diverse reductive dehalogenase-homologous genes in deep subseafloor sedimentary metagenomes.</title>
        <authorList>
            <person name="Kawai M."/>
            <person name="Futagami T."/>
            <person name="Toyoda A."/>
            <person name="Takaki Y."/>
            <person name="Nishi S."/>
            <person name="Hori S."/>
            <person name="Arai W."/>
            <person name="Tsubouchi T."/>
            <person name="Morono Y."/>
            <person name="Uchiyama I."/>
            <person name="Ito T."/>
            <person name="Fujiyama A."/>
            <person name="Inagaki F."/>
            <person name="Takami H."/>
        </authorList>
    </citation>
    <scope>NUCLEOTIDE SEQUENCE</scope>
    <source>
        <strain evidence="1">Expedition CK06-06</strain>
    </source>
</reference>
<name>X1QE88_9ZZZZ</name>
<organism evidence="1">
    <name type="scientific">marine sediment metagenome</name>
    <dbReference type="NCBI Taxonomy" id="412755"/>
    <lineage>
        <taxon>unclassified sequences</taxon>
        <taxon>metagenomes</taxon>
        <taxon>ecological metagenomes</taxon>
    </lineage>
</organism>
<dbReference type="AlphaFoldDB" id="X1QE88"/>
<sequence>MTSNIITLERPPLIYAEEADYLSVNLHVFEVRFRKGTTGYDEIWKDGRQVVANVRWLLKDSADKQVSIPQSIEWEVIDAYTLRVKRFYTDYLGTDFTVVYDCRSGAVPISQHIERRKMVTEIAVIKKQNQGLLTEAETLVVRAEAIEISDDEDMEIGVNLLG</sequence>
<accession>X1QE88</accession>
<gene>
    <name evidence="1" type="ORF">S12H4_10962</name>
</gene>
<feature type="non-terminal residue" evidence="1">
    <location>
        <position position="162"/>
    </location>
</feature>